<protein>
    <recommendedName>
        <fullName evidence="4">RDD domain-containing protein</fullName>
    </recommendedName>
</protein>
<name>A0ABW9A5B9_9BURK</name>
<reference evidence="2 3" key="1">
    <citation type="journal article" date="2024" name="Chem. Sci.">
        <title>Discovery of megapolipeptins by genome mining of a Burkholderiales bacteria collection.</title>
        <authorList>
            <person name="Paulo B.S."/>
            <person name="Recchia M.J.J."/>
            <person name="Lee S."/>
            <person name="Fergusson C.H."/>
            <person name="Romanowski S.B."/>
            <person name="Hernandez A."/>
            <person name="Krull N."/>
            <person name="Liu D.Y."/>
            <person name="Cavanagh H."/>
            <person name="Bos A."/>
            <person name="Gray C.A."/>
            <person name="Murphy B.T."/>
            <person name="Linington R.G."/>
            <person name="Eustaquio A.S."/>
        </authorList>
    </citation>
    <scope>NUCLEOTIDE SEQUENCE [LARGE SCALE GENOMIC DNA]</scope>
    <source>
        <strain evidence="2 3">RL21-008-BIB-A</strain>
    </source>
</reference>
<comment type="caution">
    <text evidence="2">The sequence shown here is derived from an EMBL/GenBank/DDBJ whole genome shotgun (WGS) entry which is preliminary data.</text>
</comment>
<dbReference type="RefSeq" id="WP_408154555.1">
    <property type="nucleotide sequence ID" value="NZ_JAQQFM010000001.1"/>
</dbReference>
<evidence type="ECO:0000313" key="2">
    <source>
        <dbReference type="EMBL" id="MFL9923187.1"/>
    </source>
</evidence>
<keyword evidence="3" id="KW-1185">Reference proteome</keyword>
<sequence>MKQAAELPGGAQFIRLERRAVAVNRYAAKLISMIFVAWTDVILFVSFGFLLRRAGDDSRPQVSMPLAA</sequence>
<feature type="transmembrane region" description="Helical" evidence="1">
    <location>
        <begin position="30"/>
        <end position="51"/>
    </location>
</feature>
<organism evidence="2 3">
    <name type="scientific">Herbaspirillum lusitanum</name>
    <dbReference type="NCBI Taxonomy" id="213312"/>
    <lineage>
        <taxon>Bacteria</taxon>
        <taxon>Pseudomonadati</taxon>
        <taxon>Pseudomonadota</taxon>
        <taxon>Betaproteobacteria</taxon>
        <taxon>Burkholderiales</taxon>
        <taxon>Oxalobacteraceae</taxon>
        <taxon>Herbaspirillum</taxon>
    </lineage>
</organism>
<evidence type="ECO:0000256" key="1">
    <source>
        <dbReference type="SAM" id="Phobius"/>
    </source>
</evidence>
<evidence type="ECO:0000313" key="3">
    <source>
        <dbReference type="Proteomes" id="UP001629246"/>
    </source>
</evidence>
<keyword evidence="1" id="KW-0812">Transmembrane</keyword>
<keyword evidence="1" id="KW-0472">Membrane</keyword>
<accession>A0ABW9A5B9</accession>
<evidence type="ECO:0008006" key="4">
    <source>
        <dbReference type="Google" id="ProtNLM"/>
    </source>
</evidence>
<keyword evidence="1" id="KW-1133">Transmembrane helix</keyword>
<dbReference type="EMBL" id="JAQQFM010000001">
    <property type="protein sequence ID" value="MFL9923187.1"/>
    <property type="molecule type" value="Genomic_DNA"/>
</dbReference>
<proteinExistence type="predicted"/>
<dbReference type="Proteomes" id="UP001629246">
    <property type="component" value="Unassembled WGS sequence"/>
</dbReference>
<gene>
    <name evidence="2" type="ORF">PQR62_02835</name>
</gene>